<feature type="domain" description="PAS" evidence="2">
    <location>
        <begin position="412"/>
        <end position="448"/>
    </location>
</feature>
<evidence type="ECO:0000256" key="1">
    <source>
        <dbReference type="SAM" id="Phobius"/>
    </source>
</evidence>
<dbReference type="OrthoDB" id="9813903at2"/>
<keyword evidence="1" id="KW-1133">Transmembrane helix</keyword>
<reference evidence="5 6" key="1">
    <citation type="submission" date="2017-01" db="EMBL/GenBank/DDBJ databases">
        <authorList>
            <person name="Mah S.A."/>
            <person name="Swanson W.J."/>
            <person name="Moy G.W."/>
            <person name="Vacquier V.D."/>
        </authorList>
    </citation>
    <scope>NUCLEOTIDE SEQUENCE [LARGE SCALE GENOMIC DNA]</scope>
    <source>
        <strain evidence="5 6">DCY110</strain>
    </source>
</reference>
<proteinExistence type="predicted"/>
<evidence type="ECO:0000313" key="5">
    <source>
        <dbReference type="EMBL" id="APW38181.1"/>
    </source>
</evidence>
<feature type="transmembrane region" description="Helical" evidence="1">
    <location>
        <begin position="227"/>
        <end position="246"/>
    </location>
</feature>
<dbReference type="Gene3D" id="3.30.70.270">
    <property type="match status" value="1"/>
</dbReference>
<protein>
    <submittedName>
        <fullName evidence="5">Diguanylate cyclase</fullName>
    </submittedName>
</protein>
<dbReference type="PROSITE" id="PS50883">
    <property type="entry name" value="EAL"/>
    <property type="match status" value="1"/>
</dbReference>
<dbReference type="PANTHER" id="PTHR44757">
    <property type="entry name" value="DIGUANYLATE CYCLASE DGCP"/>
    <property type="match status" value="1"/>
</dbReference>
<feature type="transmembrane region" description="Helical" evidence="1">
    <location>
        <begin position="266"/>
        <end position="283"/>
    </location>
</feature>
<feature type="transmembrane region" description="Helical" evidence="1">
    <location>
        <begin position="295"/>
        <end position="316"/>
    </location>
</feature>
<dbReference type="CDD" id="cd01949">
    <property type="entry name" value="GGDEF"/>
    <property type="match status" value="1"/>
</dbReference>
<dbReference type="AlphaFoldDB" id="A0A1P8JWV6"/>
<dbReference type="Gene3D" id="3.20.20.450">
    <property type="entry name" value="EAL domain"/>
    <property type="match status" value="1"/>
</dbReference>
<organism evidence="5 6">
    <name type="scientific">Rhodoferax koreensis</name>
    <dbReference type="NCBI Taxonomy" id="1842727"/>
    <lineage>
        <taxon>Bacteria</taxon>
        <taxon>Pseudomonadati</taxon>
        <taxon>Pseudomonadota</taxon>
        <taxon>Betaproteobacteria</taxon>
        <taxon>Burkholderiales</taxon>
        <taxon>Comamonadaceae</taxon>
        <taxon>Rhodoferax</taxon>
    </lineage>
</organism>
<dbReference type="SUPFAM" id="SSF55785">
    <property type="entry name" value="PYP-like sensor domain (PAS domain)"/>
    <property type="match status" value="1"/>
</dbReference>
<dbReference type="InterPro" id="IPR001633">
    <property type="entry name" value="EAL_dom"/>
</dbReference>
<feature type="transmembrane region" description="Helical" evidence="1">
    <location>
        <begin position="322"/>
        <end position="342"/>
    </location>
</feature>
<feature type="transmembrane region" description="Helical" evidence="1">
    <location>
        <begin position="349"/>
        <end position="371"/>
    </location>
</feature>
<feature type="transmembrane region" description="Helical" evidence="1">
    <location>
        <begin position="21"/>
        <end position="46"/>
    </location>
</feature>
<dbReference type="STRING" id="1842727.RD110_14045"/>
<dbReference type="SMART" id="SM00052">
    <property type="entry name" value="EAL"/>
    <property type="match status" value="1"/>
</dbReference>
<dbReference type="SMART" id="SM00267">
    <property type="entry name" value="GGDEF"/>
    <property type="match status" value="1"/>
</dbReference>
<evidence type="ECO:0000259" key="2">
    <source>
        <dbReference type="PROSITE" id="PS50112"/>
    </source>
</evidence>
<dbReference type="PROSITE" id="PS50112">
    <property type="entry name" value="PAS"/>
    <property type="match status" value="1"/>
</dbReference>
<dbReference type="Gene3D" id="3.30.450.20">
    <property type="entry name" value="PAS domain"/>
    <property type="match status" value="1"/>
</dbReference>
<sequence>MSKSAAGKVGPWEWATLHLDRLLYLGSTYALPLAIGLISLLGLIIWSPVYAPADARPLAFKVVQETAAASDMDAVLAQLRGLGSLQHVDTRLSPAGFWMLFTVGPTKAGENTMVEFTSRHAVSLACWNAATKTPLGQANRETADGSLSIAKAGFALAVPVSARATEYLCRTSALGPARLSLVQWPAAQLQISEHEFHHNAGLLDGGLTVLALFVLITALINREGTYLLFATWLLLNLRVAALSAGWDSQWLGRSVPQNWLFEARAVSLALYYLVTVTLFKTLFKDDLARVGYNGLIRFAQWSCLPLLLGALVLPYGSFLPTIWVSSGFSIAVLSFLLTRILLKTRSYVAMWYAASLAITLFASLYEVISAALGVKGFIGNINSVTAALSSSLLASLAIAEQMRQEHQQRLAVQAELEHTYEATPIGLFTLDLNGRFMSANPAMRRMLGPDLLAPGSREWHRYFGNAAWMQLHHMVHSHADGELEIKRDGTEGVDSPKRYLVKATRAHDKIEGSLQDVTEKSRATEDLQFMANNDALTKVLNRRGIEKILNHAMQQLAGGRSLALAYLDLDRFKLINDLYGHNAGDEVLQLVCKRVSDMLSVGMQMGRVGGDEFVIVLPDTRIPLATVICQGIVDSIGATPYQIGDKAFHVRGSIGLIEVAADTRLKDAMSTADRACREAKSGAGGDGLVVYEKNAAAFRQHEAELQLVERLSSSVALDDLFVEMQPIMSLTAPLDSLNFEVLLRMRGPDGKLVPTDRLIAAGESSGHMGQIDRWVLSTTLAWLNTHAARLTRTRFVCMNLSGASVNDEAFTRDVFAMLAQNIHIAGHLCLEITETVALHDLENTRRFIDRVRSYGAKVALDDFGAGYTSFSYLKVLSADLLKIDGSFIVNMNSHPANVAIVEAIVSLARNLGMKTIAEWAEDTATVQTLTEIGVDYVQGYAVARPQLPQEILAATSSASFIKDQELLRLVDLMGQPGADLLQVEMFAPNRPRNVH</sequence>
<dbReference type="Proteomes" id="UP000186609">
    <property type="component" value="Chromosome"/>
</dbReference>
<feature type="domain" description="EAL" evidence="3">
    <location>
        <begin position="704"/>
        <end position="959"/>
    </location>
</feature>
<dbReference type="Pfam" id="PF13188">
    <property type="entry name" value="PAS_8"/>
    <property type="match status" value="1"/>
</dbReference>
<dbReference type="InterPro" id="IPR052155">
    <property type="entry name" value="Biofilm_reg_signaling"/>
</dbReference>
<dbReference type="Pfam" id="PF00990">
    <property type="entry name" value="GGDEF"/>
    <property type="match status" value="1"/>
</dbReference>
<evidence type="ECO:0000259" key="4">
    <source>
        <dbReference type="PROSITE" id="PS50887"/>
    </source>
</evidence>
<dbReference type="InterPro" id="IPR000160">
    <property type="entry name" value="GGDEF_dom"/>
</dbReference>
<dbReference type="PANTHER" id="PTHR44757:SF2">
    <property type="entry name" value="BIOFILM ARCHITECTURE MAINTENANCE PROTEIN MBAA"/>
    <property type="match status" value="1"/>
</dbReference>
<feature type="domain" description="GGDEF" evidence="4">
    <location>
        <begin position="560"/>
        <end position="693"/>
    </location>
</feature>
<accession>A0A1P8JWV6</accession>
<keyword evidence="1" id="KW-0472">Membrane</keyword>
<dbReference type="SUPFAM" id="SSF55073">
    <property type="entry name" value="Nucleotide cyclase"/>
    <property type="match status" value="1"/>
</dbReference>
<dbReference type="PROSITE" id="PS50887">
    <property type="entry name" value="GGDEF"/>
    <property type="match status" value="1"/>
</dbReference>
<dbReference type="NCBIfam" id="TIGR00254">
    <property type="entry name" value="GGDEF"/>
    <property type="match status" value="1"/>
</dbReference>
<dbReference type="KEGG" id="rhy:RD110_14045"/>
<dbReference type="CDD" id="cd01948">
    <property type="entry name" value="EAL"/>
    <property type="match status" value="1"/>
</dbReference>
<dbReference type="EMBL" id="CP019236">
    <property type="protein sequence ID" value="APW38181.1"/>
    <property type="molecule type" value="Genomic_DNA"/>
</dbReference>
<dbReference type="Pfam" id="PF00563">
    <property type="entry name" value="EAL"/>
    <property type="match status" value="1"/>
</dbReference>
<dbReference type="InterPro" id="IPR000014">
    <property type="entry name" value="PAS"/>
</dbReference>
<dbReference type="InterPro" id="IPR043128">
    <property type="entry name" value="Rev_trsase/Diguanyl_cyclase"/>
</dbReference>
<evidence type="ECO:0000259" key="3">
    <source>
        <dbReference type="PROSITE" id="PS50883"/>
    </source>
</evidence>
<name>A0A1P8JWV6_9BURK</name>
<gene>
    <name evidence="5" type="ORF">RD110_14045</name>
</gene>
<keyword evidence="6" id="KW-1185">Reference proteome</keyword>
<dbReference type="InterPro" id="IPR035965">
    <property type="entry name" value="PAS-like_dom_sf"/>
</dbReference>
<dbReference type="InterPro" id="IPR029787">
    <property type="entry name" value="Nucleotide_cyclase"/>
</dbReference>
<keyword evidence="1" id="KW-0812">Transmembrane</keyword>
<dbReference type="InterPro" id="IPR035919">
    <property type="entry name" value="EAL_sf"/>
</dbReference>
<dbReference type="SUPFAM" id="SSF141868">
    <property type="entry name" value="EAL domain-like"/>
    <property type="match status" value="1"/>
</dbReference>
<evidence type="ECO:0000313" key="6">
    <source>
        <dbReference type="Proteomes" id="UP000186609"/>
    </source>
</evidence>